<proteinExistence type="predicted"/>
<keyword evidence="2" id="KW-0689">Ribosomal protein</keyword>
<dbReference type="AlphaFoldDB" id="A0A6J4LEF4"/>
<dbReference type="GO" id="GO:0005840">
    <property type="term" value="C:ribosome"/>
    <property type="evidence" value="ECO:0007669"/>
    <property type="project" value="UniProtKB-KW"/>
</dbReference>
<dbReference type="EMBL" id="CADCTX010000561">
    <property type="protein sequence ID" value="CAA9328545.1"/>
    <property type="molecule type" value="Genomic_DNA"/>
</dbReference>
<sequence>WASRRTVPATSAESARTDSAFGCRPSGGVMSSAVGARRGASSSPSVSRTSTPAP</sequence>
<accession>A0A6J4LEF4</accession>
<feature type="non-terminal residue" evidence="2">
    <location>
        <position position="1"/>
    </location>
</feature>
<keyword evidence="2" id="KW-0687">Ribonucleoprotein</keyword>
<organism evidence="2">
    <name type="scientific">uncultured Gemmatimonadaceae bacterium</name>
    <dbReference type="NCBI Taxonomy" id="246130"/>
    <lineage>
        <taxon>Bacteria</taxon>
        <taxon>Pseudomonadati</taxon>
        <taxon>Gemmatimonadota</taxon>
        <taxon>Gemmatimonadia</taxon>
        <taxon>Gemmatimonadales</taxon>
        <taxon>Gemmatimonadaceae</taxon>
        <taxon>environmental samples</taxon>
    </lineage>
</organism>
<name>A0A6J4LEF4_9BACT</name>
<evidence type="ECO:0000256" key="1">
    <source>
        <dbReference type="SAM" id="MobiDB-lite"/>
    </source>
</evidence>
<reference evidence="2" key="1">
    <citation type="submission" date="2020-02" db="EMBL/GenBank/DDBJ databases">
        <authorList>
            <person name="Meier V. D."/>
        </authorList>
    </citation>
    <scope>NUCLEOTIDE SEQUENCE</scope>
    <source>
        <strain evidence="2">AVDCRST_MAG40</strain>
    </source>
</reference>
<feature type="region of interest" description="Disordered" evidence="1">
    <location>
        <begin position="1"/>
        <end position="54"/>
    </location>
</feature>
<evidence type="ECO:0000313" key="2">
    <source>
        <dbReference type="EMBL" id="CAA9328545.1"/>
    </source>
</evidence>
<feature type="compositionally biased region" description="Low complexity" evidence="1">
    <location>
        <begin position="31"/>
        <end position="54"/>
    </location>
</feature>
<gene>
    <name evidence="2" type="ORF">AVDCRST_MAG40-1807</name>
</gene>
<feature type="non-terminal residue" evidence="2">
    <location>
        <position position="54"/>
    </location>
</feature>
<protein>
    <submittedName>
        <fullName evidence="2">LSU ribosomal protein L34p</fullName>
    </submittedName>
</protein>